<accession>A0ACA9RXS2</accession>
<protein>
    <submittedName>
        <fullName evidence="1">29084_t:CDS:1</fullName>
    </submittedName>
</protein>
<proteinExistence type="predicted"/>
<feature type="non-terminal residue" evidence="1">
    <location>
        <position position="1"/>
    </location>
</feature>
<comment type="caution">
    <text evidence="1">The sequence shown here is derived from an EMBL/GenBank/DDBJ whole genome shotgun (WGS) entry which is preliminary data.</text>
</comment>
<reference evidence="1" key="1">
    <citation type="submission" date="2021-06" db="EMBL/GenBank/DDBJ databases">
        <authorList>
            <person name="Kallberg Y."/>
            <person name="Tangrot J."/>
            <person name="Rosling A."/>
        </authorList>
    </citation>
    <scope>NUCLEOTIDE SEQUENCE</scope>
    <source>
        <strain evidence="1">MA461A</strain>
    </source>
</reference>
<evidence type="ECO:0000313" key="1">
    <source>
        <dbReference type="EMBL" id="CAG8814823.1"/>
    </source>
</evidence>
<sequence>TIDYSCGSSFSKADNLFGVQNQQSISKPEDNLEIKSNSELVVARLGSKNKRRVSNEIESSSKDNSTNETLLLSQNKMDDLQYSDSEIWKNLFYKSTDINSELIDSNESDNYDNNELVNSNESDDNDNDELVNSNESDNDNDELVNSNESDDDFNIFVNSNESDDDFNESVNNNESDKLVDSEKSDYDSETKSLSNFGLLDADKPTIKQLFEKVFVNDRLTCNSPMEKAYYSAQIFLLLCYKCGDTDIVIPIPATQYPLCTECIQK</sequence>
<feature type="non-terminal residue" evidence="1">
    <location>
        <position position="265"/>
    </location>
</feature>
<organism evidence="1 2">
    <name type="scientific">Racocetra persica</name>
    <dbReference type="NCBI Taxonomy" id="160502"/>
    <lineage>
        <taxon>Eukaryota</taxon>
        <taxon>Fungi</taxon>
        <taxon>Fungi incertae sedis</taxon>
        <taxon>Mucoromycota</taxon>
        <taxon>Glomeromycotina</taxon>
        <taxon>Glomeromycetes</taxon>
        <taxon>Diversisporales</taxon>
        <taxon>Gigasporaceae</taxon>
        <taxon>Racocetra</taxon>
    </lineage>
</organism>
<keyword evidence="2" id="KW-1185">Reference proteome</keyword>
<gene>
    <name evidence="1" type="ORF">RPERSI_LOCUS24081</name>
</gene>
<evidence type="ECO:0000313" key="2">
    <source>
        <dbReference type="Proteomes" id="UP000789920"/>
    </source>
</evidence>
<dbReference type="Proteomes" id="UP000789920">
    <property type="component" value="Unassembled WGS sequence"/>
</dbReference>
<name>A0ACA9RXS2_9GLOM</name>
<dbReference type="EMBL" id="CAJVQC010076595">
    <property type="protein sequence ID" value="CAG8814823.1"/>
    <property type="molecule type" value="Genomic_DNA"/>
</dbReference>